<feature type="compositionally biased region" description="Basic residues" evidence="1">
    <location>
        <begin position="1"/>
        <end position="12"/>
    </location>
</feature>
<evidence type="ECO:0000313" key="3">
    <source>
        <dbReference type="Proteomes" id="UP001185863"/>
    </source>
</evidence>
<dbReference type="InterPro" id="IPR045522">
    <property type="entry name" value="DUF6474"/>
</dbReference>
<dbReference type="EMBL" id="JAWLUP010000226">
    <property type="protein sequence ID" value="MDV7268842.1"/>
    <property type="molecule type" value="Genomic_DNA"/>
</dbReference>
<reference evidence="2" key="1">
    <citation type="submission" date="2023-10" db="EMBL/GenBank/DDBJ databases">
        <title>Development of a sustainable strategy for remediation of hydrocarbon-contaminated territories based on the waste exchange concept.</title>
        <authorList>
            <person name="Krivoruchko A."/>
        </authorList>
    </citation>
    <scope>NUCLEOTIDE SEQUENCE</scope>
    <source>
        <strain evidence="2">IEGM 68</strain>
    </source>
</reference>
<feature type="region of interest" description="Disordered" evidence="1">
    <location>
        <begin position="1"/>
        <end position="43"/>
    </location>
</feature>
<protein>
    <submittedName>
        <fullName evidence="2">DUF6474 family protein</fullName>
    </submittedName>
</protein>
<dbReference type="Proteomes" id="UP001185863">
    <property type="component" value="Unassembled WGS sequence"/>
</dbReference>
<accession>A0AAE4V5Z7</accession>
<comment type="caution">
    <text evidence="2">The sequence shown here is derived from an EMBL/GenBank/DDBJ whole genome shotgun (WGS) entry which is preliminary data.</text>
</comment>
<organism evidence="2 3">
    <name type="scientific">Rhodococcus oxybenzonivorans</name>
    <dbReference type="NCBI Taxonomy" id="1990687"/>
    <lineage>
        <taxon>Bacteria</taxon>
        <taxon>Bacillati</taxon>
        <taxon>Actinomycetota</taxon>
        <taxon>Actinomycetes</taxon>
        <taxon>Mycobacteriales</taxon>
        <taxon>Nocardiaceae</taxon>
        <taxon>Rhodococcus</taxon>
    </lineage>
</organism>
<feature type="compositionally biased region" description="Basic and acidic residues" evidence="1">
    <location>
        <begin position="13"/>
        <end position="43"/>
    </location>
</feature>
<name>A0AAE4V5Z7_9NOCA</name>
<evidence type="ECO:0000256" key="1">
    <source>
        <dbReference type="SAM" id="MobiDB-lite"/>
    </source>
</evidence>
<proteinExistence type="predicted"/>
<dbReference type="AlphaFoldDB" id="A0AAE4V5Z7"/>
<sequence>MGLLKKRKSRATRKAEAKALKHKAGVEAKLKARNERRRDKAAFKSARKLEAAELKSQKKIEKAQIATLKAQEKAAAQKGFTVASVRKYLGVARLLTPVLLPIVYRAATVVRGQIDARRADRMGVGIDQLANFTGHGAKLSARIAGAESSTTEILGQKPDDAETQKFAGAIRERLGDLNTAVRAAEQMPQARRKAAHQAISSELDGVEADLLARLGVR</sequence>
<dbReference type="Pfam" id="PF20079">
    <property type="entry name" value="DUF6474"/>
    <property type="match status" value="1"/>
</dbReference>
<evidence type="ECO:0000313" key="2">
    <source>
        <dbReference type="EMBL" id="MDV7268842.1"/>
    </source>
</evidence>
<dbReference type="RefSeq" id="WP_159918729.1">
    <property type="nucleotide sequence ID" value="NZ_JAWLUP010000226.1"/>
</dbReference>
<gene>
    <name evidence="2" type="ORF">R4315_30460</name>
</gene>